<reference evidence="2 3" key="1">
    <citation type="submission" date="2015-09" db="EMBL/GenBank/DDBJ databases">
        <title>Atta colombica WGS genome.</title>
        <authorList>
            <person name="Nygaard S."/>
            <person name="Hu H."/>
            <person name="Boomsma J."/>
            <person name="Zhang G."/>
        </authorList>
    </citation>
    <scope>NUCLEOTIDE SEQUENCE [LARGE SCALE GENOMIC DNA]</scope>
    <source>
        <strain evidence="2">Treedump-2</strain>
        <tissue evidence="2">Whole body</tissue>
    </source>
</reference>
<sequence length="345" mass="38370">MQCKVIPVYLRRSLLKESDFTSAQGLAPYNTYMPSLYLFCHRSISIYEFFIFPINALCCNQVLLSHASWNSQQVMKLLKQFIILITAVVFTTGQSIDECLKQDSISCVQKTLYRTAKEFFAKDKLELINGVNLVKNNVNARSIKELTYDQEMEAANNIVERQNSLENFISDEAGQFLTGRNLRINLASAFEKIQESARVFSESAPPEIRQAVNEVVEARGKKKGFLKGLLPLLVAAKIKFGILGVLLYFVTGFLAKKAIQASIISLLISAFVGIKTFWSGKNYHHDVTPYNGGWSGGFSSPVSSGWSSPVNSGWSNSVSGGWSNGGSSGWEDSHYAHSQAYGYHH</sequence>
<keyword evidence="1" id="KW-0812">Transmembrane</keyword>
<name>A0A195B0L7_9HYME</name>
<dbReference type="Pfam" id="PF07898">
    <property type="entry name" value="DUF1676"/>
    <property type="match status" value="1"/>
</dbReference>
<feature type="transmembrane region" description="Helical" evidence="1">
    <location>
        <begin position="229"/>
        <end position="253"/>
    </location>
</feature>
<gene>
    <name evidence="2" type="ORF">ALC53_11490</name>
</gene>
<dbReference type="STRING" id="520822.A0A195B0L7"/>
<dbReference type="GO" id="GO:0016020">
    <property type="term" value="C:membrane"/>
    <property type="evidence" value="ECO:0007669"/>
    <property type="project" value="TreeGrafter"/>
</dbReference>
<feature type="transmembrane region" description="Helical" evidence="1">
    <location>
        <begin position="259"/>
        <end position="278"/>
    </location>
</feature>
<evidence type="ECO:0008006" key="4">
    <source>
        <dbReference type="Google" id="ProtNLM"/>
    </source>
</evidence>
<keyword evidence="3" id="KW-1185">Reference proteome</keyword>
<organism evidence="2 3">
    <name type="scientific">Atta colombica</name>
    <dbReference type="NCBI Taxonomy" id="520822"/>
    <lineage>
        <taxon>Eukaryota</taxon>
        <taxon>Metazoa</taxon>
        <taxon>Ecdysozoa</taxon>
        <taxon>Arthropoda</taxon>
        <taxon>Hexapoda</taxon>
        <taxon>Insecta</taxon>
        <taxon>Pterygota</taxon>
        <taxon>Neoptera</taxon>
        <taxon>Endopterygota</taxon>
        <taxon>Hymenoptera</taxon>
        <taxon>Apocrita</taxon>
        <taxon>Aculeata</taxon>
        <taxon>Formicoidea</taxon>
        <taxon>Formicidae</taxon>
        <taxon>Myrmicinae</taxon>
        <taxon>Atta</taxon>
    </lineage>
</organism>
<accession>A0A195B0L7</accession>
<keyword evidence="1" id="KW-1133">Transmembrane helix</keyword>
<dbReference type="PANTHER" id="PTHR21879:SF18">
    <property type="entry name" value="LD17368P"/>
    <property type="match status" value="1"/>
</dbReference>
<dbReference type="InterPro" id="IPR012464">
    <property type="entry name" value="DUF1676"/>
</dbReference>
<keyword evidence="1" id="KW-0472">Membrane</keyword>
<dbReference type="EMBL" id="KQ976690">
    <property type="protein sequence ID" value="KYM78023.1"/>
    <property type="molecule type" value="Genomic_DNA"/>
</dbReference>
<proteinExistence type="predicted"/>
<protein>
    <recommendedName>
        <fullName evidence="4">Osiris 6</fullName>
    </recommendedName>
</protein>
<dbReference type="AlphaFoldDB" id="A0A195B0L7"/>
<dbReference type="PANTHER" id="PTHR21879">
    <property type="entry name" value="FI03362P-RELATED-RELATED"/>
    <property type="match status" value="1"/>
</dbReference>
<evidence type="ECO:0000256" key="1">
    <source>
        <dbReference type="SAM" id="Phobius"/>
    </source>
</evidence>
<evidence type="ECO:0000313" key="2">
    <source>
        <dbReference type="EMBL" id="KYM78023.1"/>
    </source>
</evidence>
<dbReference type="Proteomes" id="UP000078540">
    <property type="component" value="Unassembled WGS sequence"/>
</dbReference>
<evidence type="ECO:0000313" key="3">
    <source>
        <dbReference type="Proteomes" id="UP000078540"/>
    </source>
</evidence>